<keyword evidence="1" id="KW-0677">Repeat</keyword>
<evidence type="ECO:0000256" key="2">
    <source>
        <dbReference type="ARBA" id="ARBA00023043"/>
    </source>
</evidence>
<feature type="repeat" description="ANK" evidence="3">
    <location>
        <begin position="202"/>
        <end position="237"/>
    </location>
</feature>
<evidence type="ECO:0000313" key="6">
    <source>
        <dbReference type="EMBL" id="KAK7999013.1"/>
    </source>
</evidence>
<evidence type="ECO:0008006" key="8">
    <source>
        <dbReference type="Google" id="ProtNLM"/>
    </source>
</evidence>
<dbReference type="EMBL" id="JAQQWI010000019">
    <property type="protein sequence ID" value="KAK7999013.1"/>
    <property type="molecule type" value="Genomic_DNA"/>
</dbReference>
<sequence>MHPSNFLVGALLSSAAVLAAPTPGKDVNTQVEYEVDVDLVNAIYQMAYNAKDPHSEYPASEGSTSKTYKSEKRDAGGLEKRRNPLATVGKVVVGVAAAPVVITIGDQQEPATPISLESGLRQHEEAIHVTNAEDGFTLLHAATNAGQRYIVNLLVKNKADLNAVSRAGYTALMLATAGHRPYIMADLIEAGASPDGNPRRLQSQGCLHIAATHDDQGDMGPLHMLLIRGADVNVKDAEGRTPLHVAIRNERLQAAKALVAFGVDPKIADKQGKTAHDYASEMPEQTSANWTTIFKNWGKPRKQRSVRRSFEQMTSLRRNWRGQFRGMSFGGLLGSPNGQFDWIYVLSRVSGLELSRSAYDSAADRPGEPREFCQDWRPGLRSHNALLKYALSIPIDSIANRGDLLLDHLLHRYSHGLGLASHKVLGRLLQLGANPNAVLPIREHARFRPTPLDDSFLVLHGHGFTPLHVAVSRAVRSGTVELLLDHGADVEARTDEGLTPFLLAAQRGSHADCEVLVERGADVDARAHDGRDVYDILRGPSVGFRMWPDSMSGRRKIEAYLKKRQP</sequence>
<feature type="chain" id="PRO_5047363858" description="Ankyrin repeat protein" evidence="5">
    <location>
        <begin position="20"/>
        <end position="566"/>
    </location>
</feature>
<accession>A0ABR1R476</accession>
<keyword evidence="2 3" id="KW-0040">ANK repeat</keyword>
<evidence type="ECO:0000256" key="5">
    <source>
        <dbReference type="SAM" id="SignalP"/>
    </source>
</evidence>
<feature type="repeat" description="ANK" evidence="3">
    <location>
        <begin position="134"/>
        <end position="166"/>
    </location>
</feature>
<dbReference type="InterPro" id="IPR002110">
    <property type="entry name" value="Ankyrin_rpt"/>
</dbReference>
<dbReference type="SMART" id="SM00248">
    <property type="entry name" value="ANK"/>
    <property type="match status" value="7"/>
</dbReference>
<evidence type="ECO:0000313" key="7">
    <source>
        <dbReference type="Proteomes" id="UP001396898"/>
    </source>
</evidence>
<dbReference type="PROSITE" id="PS50297">
    <property type="entry name" value="ANK_REP_REGION"/>
    <property type="match status" value="4"/>
</dbReference>
<feature type="region of interest" description="Disordered" evidence="4">
    <location>
        <begin position="53"/>
        <end position="81"/>
    </location>
</feature>
<dbReference type="PROSITE" id="PS50088">
    <property type="entry name" value="ANK_REPEAT"/>
    <property type="match status" value="5"/>
</dbReference>
<feature type="signal peptide" evidence="5">
    <location>
        <begin position="1"/>
        <end position="19"/>
    </location>
</feature>
<feature type="repeat" description="ANK" evidence="3">
    <location>
        <begin position="496"/>
        <end position="528"/>
    </location>
</feature>
<dbReference type="PRINTS" id="PR01415">
    <property type="entry name" value="ANKYRIN"/>
</dbReference>
<comment type="caution">
    <text evidence="6">The sequence shown here is derived from an EMBL/GenBank/DDBJ whole genome shotgun (WGS) entry which is preliminary data.</text>
</comment>
<keyword evidence="5" id="KW-0732">Signal</keyword>
<dbReference type="PANTHER" id="PTHR24171:SF9">
    <property type="entry name" value="ANKYRIN REPEAT DOMAIN-CONTAINING PROTEIN 39"/>
    <property type="match status" value="1"/>
</dbReference>
<dbReference type="SUPFAM" id="SSF48403">
    <property type="entry name" value="Ankyrin repeat"/>
    <property type="match status" value="2"/>
</dbReference>
<feature type="repeat" description="ANK" evidence="3">
    <location>
        <begin position="238"/>
        <end position="270"/>
    </location>
</feature>
<evidence type="ECO:0000256" key="4">
    <source>
        <dbReference type="SAM" id="MobiDB-lite"/>
    </source>
</evidence>
<reference evidence="6 7" key="1">
    <citation type="submission" date="2023-01" db="EMBL/GenBank/DDBJ databases">
        <title>Analysis of 21 Apiospora genomes using comparative genomics revels a genus with tremendous synthesis potential of carbohydrate active enzymes and secondary metabolites.</title>
        <authorList>
            <person name="Sorensen T."/>
        </authorList>
    </citation>
    <scope>NUCLEOTIDE SEQUENCE [LARGE SCALE GENOMIC DNA]</scope>
    <source>
        <strain evidence="6 7">CBS 20057</strain>
    </source>
</reference>
<dbReference type="Proteomes" id="UP001396898">
    <property type="component" value="Unassembled WGS sequence"/>
</dbReference>
<evidence type="ECO:0000256" key="1">
    <source>
        <dbReference type="ARBA" id="ARBA00022737"/>
    </source>
</evidence>
<evidence type="ECO:0000256" key="3">
    <source>
        <dbReference type="PROSITE-ProRule" id="PRU00023"/>
    </source>
</evidence>
<feature type="compositionally biased region" description="Basic and acidic residues" evidence="4">
    <location>
        <begin position="68"/>
        <end position="81"/>
    </location>
</feature>
<proteinExistence type="predicted"/>
<protein>
    <recommendedName>
        <fullName evidence="8">Ankyrin repeat protein</fullName>
    </recommendedName>
</protein>
<dbReference type="PANTHER" id="PTHR24171">
    <property type="entry name" value="ANKYRIN REPEAT DOMAIN-CONTAINING PROTEIN 39-RELATED"/>
    <property type="match status" value="1"/>
</dbReference>
<keyword evidence="7" id="KW-1185">Reference proteome</keyword>
<dbReference type="Gene3D" id="1.25.40.20">
    <property type="entry name" value="Ankyrin repeat-containing domain"/>
    <property type="match status" value="3"/>
</dbReference>
<dbReference type="Pfam" id="PF12796">
    <property type="entry name" value="Ank_2"/>
    <property type="match status" value="3"/>
</dbReference>
<gene>
    <name evidence="6" type="ORF">PG991_014688</name>
</gene>
<organism evidence="6 7">
    <name type="scientific">Apiospora marii</name>
    <dbReference type="NCBI Taxonomy" id="335849"/>
    <lineage>
        <taxon>Eukaryota</taxon>
        <taxon>Fungi</taxon>
        <taxon>Dikarya</taxon>
        <taxon>Ascomycota</taxon>
        <taxon>Pezizomycotina</taxon>
        <taxon>Sordariomycetes</taxon>
        <taxon>Xylariomycetidae</taxon>
        <taxon>Amphisphaeriales</taxon>
        <taxon>Apiosporaceae</taxon>
        <taxon>Apiospora</taxon>
    </lineage>
</organism>
<name>A0ABR1R476_9PEZI</name>
<dbReference type="InterPro" id="IPR036770">
    <property type="entry name" value="Ankyrin_rpt-contain_sf"/>
</dbReference>
<feature type="repeat" description="ANK" evidence="3">
    <location>
        <begin position="462"/>
        <end position="495"/>
    </location>
</feature>